<dbReference type="EMBL" id="JACHEJ010000012">
    <property type="protein sequence ID" value="MBB6181723.1"/>
    <property type="molecule type" value="Genomic_DNA"/>
</dbReference>
<evidence type="ECO:0000313" key="2">
    <source>
        <dbReference type="Proteomes" id="UP000535501"/>
    </source>
</evidence>
<keyword evidence="2" id="KW-1185">Reference proteome</keyword>
<organism evidence="1 2">
    <name type="scientific">Pseudorhizobium flavum</name>
    <dbReference type="NCBI Taxonomy" id="1335061"/>
    <lineage>
        <taxon>Bacteria</taxon>
        <taxon>Pseudomonadati</taxon>
        <taxon>Pseudomonadota</taxon>
        <taxon>Alphaproteobacteria</taxon>
        <taxon>Hyphomicrobiales</taxon>
        <taxon>Rhizobiaceae</taxon>
        <taxon>Rhizobium/Agrobacterium group</taxon>
        <taxon>Pseudorhizobium</taxon>
    </lineage>
</organism>
<comment type="caution">
    <text evidence="1">The sequence shown here is derived from an EMBL/GenBank/DDBJ whole genome shotgun (WGS) entry which is preliminary data.</text>
</comment>
<dbReference type="RefSeq" id="WP_077545848.1">
    <property type="nucleotide sequence ID" value="NZ_CANLQM010000001.1"/>
</dbReference>
<evidence type="ECO:0008006" key="3">
    <source>
        <dbReference type="Google" id="ProtNLM"/>
    </source>
</evidence>
<reference evidence="1 2" key="1">
    <citation type="submission" date="2020-08" db="EMBL/GenBank/DDBJ databases">
        <title>Genomic Encyclopedia of Type Strains, Phase IV (KMG-IV): sequencing the most valuable type-strain genomes for metagenomic binning, comparative biology and taxonomic classification.</title>
        <authorList>
            <person name="Goeker M."/>
        </authorList>
    </citation>
    <scope>NUCLEOTIDE SEQUENCE [LARGE SCALE GENOMIC DNA]</scope>
    <source>
        <strain evidence="1 2">DSM 102134</strain>
    </source>
</reference>
<dbReference type="Proteomes" id="UP000535501">
    <property type="component" value="Unassembled WGS sequence"/>
</dbReference>
<dbReference type="AlphaFoldDB" id="A0A7W9Z0D6"/>
<proteinExistence type="predicted"/>
<name>A0A7W9Z0D6_9HYPH</name>
<accession>A0A7W9Z0D6</accession>
<dbReference type="Pfam" id="PF06169">
    <property type="entry name" value="DUF982"/>
    <property type="match status" value="1"/>
</dbReference>
<sequence length="89" mass="10206">MNMMITTSDVRWLSPVRVRIGYGFPETIRGPREALAYLDFRWPAIHGHFYRQAKEACLGALSDSRQTQTARDCFVEACVEARMLDEHSA</sequence>
<dbReference type="InterPro" id="IPR010385">
    <property type="entry name" value="DUF982"/>
</dbReference>
<protein>
    <recommendedName>
        <fullName evidence="3">DUF982 domain-containing protein</fullName>
    </recommendedName>
</protein>
<gene>
    <name evidence="1" type="ORF">HNQ75_003711</name>
</gene>
<evidence type="ECO:0000313" key="1">
    <source>
        <dbReference type="EMBL" id="MBB6181723.1"/>
    </source>
</evidence>
<dbReference type="Gene3D" id="6.10.250.730">
    <property type="match status" value="1"/>
</dbReference>